<dbReference type="Pfam" id="PF19055">
    <property type="entry name" value="ABC2_membrane_7"/>
    <property type="match status" value="1"/>
</dbReference>
<dbReference type="GO" id="GO:0016020">
    <property type="term" value="C:membrane"/>
    <property type="evidence" value="ECO:0007669"/>
    <property type="project" value="UniProtKB-SubCell"/>
</dbReference>
<dbReference type="CDD" id="cd03213">
    <property type="entry name" value="ABCG_EPDR"/>
    <property type="match status" value="1"/>
</dbReference>
<feature type="compositionally biased region" description="Polar residues" evidence="8">
    <location>
        <begin position="1"/>
        <end position="15"/>
    </location>
</feature>
<evidence type="ECO:0000259" key="10">
    <source>
        <dbReference type="PROSITE" id="PS50893"/>
    </source>
</evidence>
<dbReference type="PROSITE" id="PS50893">
    <property type="entry name" value="ABC_TRANSPORTER_2"/>
    <property type="match status" value="1"/>
</dbReference>
<dbReference type="EMBL" id="MU863889">
    <property type="protein sequence ID" value="KAK4203485.1"/>
    <property type="molecule type" value="Genomic_DNA"/>
</dbReference>
<dbReference type="GO" id="GO:0016887">
    <property type="term" value="F:ATP hydrolysis activity"/>
    <property type="evidence" value="ECO:0007669"/>
    <property type="project" value="InterPro"/>
</dbReference>
<dbReference type="Pfam" id="PF00005">
    <property type="entry name" value="ABC_tran"/>
    <property type="match status" value="1"/>
</dbReference>
<dbReference type="PROSITE" id="PS00211">
    <property type="entry name" value="ABC_TRANSPORTER_1"/>
    <property type="match status" value="1"/>
</dbReference>
<dbReference type="InterPro" id="IPR043926">
    <property type="entry name" value="ABCG_dom"/>
</dbReference>
<gene>
    <name evidence="11" type="ORF">QBC40DRAFT_219430</name>
</gene>
<dbReference type="InterPro" id="IPR013525">
    <property type="entry name" value="ABC2_TM"/>
</dbReference>
<proteinExistence type="predicted"/>
<feature type="domain" description="ABC transporter" evidence="10">
    <location>
        <begin position="482"/>
        <end position="721"/>
    </location>
</feature>
<feature type="transmembrane region" description="Helical" evidence="9">
    <location>
        <begin position="814"/>
        <end position="834"/>
    </location>
</feature>
<protein>
    <recommendedName>
        <fullName evidence="10">ABC transporter domain-containing protein</fullName>
    </recommendedName>
</protein>
<evidence type="ECO:0000256" key="4">
    <source>
        <dbReference type="ARBA" id="ARBA00022741"/>
    </source>
</evidence>
<dbReference type="SUPFAM" id="SSF52540">
    <property type="entry name" value="P-loop containing nucleoside triphosphate hydrolases"/>
    <property type="match status" value="1"/>
</dbReference>
<dbReference type="GO" id="GO:0005524">
    <property type="term" value="F:ATP binding"/>
    <property type="evidence" value="ECO:0007669"/>
    <property type="project" value="UniProtKB-KW"/>
</dbReference>
<dbReference type="InterPro" id="IPR003593">
    <property type="entry name" value="AAA+_ATPase"/>
</dbReference>
<feature type="transmembrane region" description="Helical" evidence="9">
    <location>
        <begin position="336"/>
        <end position="357"/>
    </location>
</feature>
<dbReference type="InterPro" id="IPR017871">
    <property type="entry name" value="ABC_transporter-like_CS"/>
</dbReference>
<feature type="transmembrane region" description="Helical" evidence="9">
    <location>
        <begin position="1047"/>
        <end position="1066"/>
    </location>
</feature>
<feature type="transmembrane region" description="Helical" evidence="9">
    <location>
        <begin position="936"/>
        <end position="957"/>
    </location>
</feature>
<evidence type="ECO:0000256" key="2">
    <source>
        <dbReference type="ARBA" id="ARBA00022448"/>
    </source>
</evidence>
<dbReference type="Proteomes" id="UP001303160">
    <property type="component" value="Unassembled WGS sequence"/>
</dbReference>
<evidence type="ECO:0000256" key="7">
    <source>
        <dbReference type="ARBA" id="ARBA00023136"/>
    </source>
</evidence>
<evidence type="ECO:0000256" key="3">
    <source>
        <dbReference type="ARBA" id="ARBA00022692"/>
    </source>
</evidence>
<dbReference type="PANTHER" id="PTHR48041:SF91">
    <property type="entry name" value="ABC TRANSPORTER G FAMILY MEMBER 28"/>
    <property type="match status" value="1"/>
</dbReference>
<sequence>MSTRTRYSEANPTRTEPTHAQGIRARPLVDSATSASASRTPSLRVNPLIDPSATSLVKGQWLGGPERDISNDLQVPFLPLHPPLGPTFLDTEACLCRREPNPATSVDHAESLLWRCSGNQTVADVDVTTGKWFKPINKDEDTQIVLQLPLNDGSNPPLREHPMRWDSESSSLIPGTEGLSVWDQACTGENRTSFSTSYYRAAAQRDNAEVPVDAAPCWRPGAVPLRLQDVNEWQTKGCLPGFLCQNNTVNSLPQFCPPFAECQMARLGYHACALDGVNIGMGPFEPIICQAGKYCPPGGMTTFNCPAGHYCQPGAAVPTPCAVGSLCPEGSSYERYLIPLGVLIALDVLIIIGIIMLRFRNRLSSSAQVHQGSLSKKSESTVVGLARAVTRRKYKRISDEGERLHDADHEMSAVGSPVPPGRGDVWVGFQEALSMPAQSYRNGDGIMSPQGEDLERSLPPQIRAFVDSMRKATHDSEIGLSFGYSQLAFQPKGSSRPILQDITGSIRNGRLTAVMGGSGAGKSTFVNVLMGKIEYTHGRVDVNGVQGKLAQYKKLIGYVPQDDIVLPELTVRENIMHSALVRLPRTWTSLEIENHVSAVIDCLELSHVRNSLVGSVGKPVISGGQRKRVSIGMELAAAPMAIFLDEPTSGLDATAASSIMRTLKAIASLGISVITIIHQPRLEIFEMLDDLILLANGQQLYEGPESDVQPFFEKFGYAFPKHANYGDVVTDIITGNGRAYKKSGDISKDALIANWIACRKQSKLRLSSASVLAVGNLGASKAPLDRLLKKRGASRLKQFTLCLSRAFLQQYRNLSTFWFEVGLATLAGFLLGLAENAKNGVLFMGLYHPPYEILSTASDFKSAPEMALLTAIAIGLVSAAPGVRVFSEEMLLHRREAEAGHSRLAYFLAKSLSIVPRMTMACMHFTVPLWLLSTPIMGWGLGFVANLFYFYCIFGLASAISMVVKREDAPLFATMIALIVGILSGAAPPLSSVRNWKMEWLWRMSPGVWLAEIYFGQLVTPLGYVYDIQSAAGMTGFRLDGLWKNMGLLIAIGTIYRILAFVGLLWGTKMRI</sequence>
<reference evidence="11" key="2">
    <citation type="submission" date="2023-05" db="EMBL/GenBank/DDBJ databases">
        <authorList>
            <consortium name="Lawrence Berkeley National Laboratory"/>
            <person name="Steindorff A."/>
            <person name="Hensen N."/>
            <person name="Bonometti L."/>
            <person name="Westerberg I."/>
            <person name="Brannstrom I.O."/>
            <person name="Guillou S."/>
            <person name="Cros-Aarteil S."/>
            <person name="Calhoun S."/>
            <person name="Haridas S."/>
            <person name="Kuo A."/>
            <person name="Mondo S."/>
            <person name="Pangilinan J."/>
            <person name="Riley R."/>
            <person name="Labutti K."/>
            <person name="Andreopoulos B."/>
            <person name="Lipzen A."/>
            <person name="Chen C."/>
            <person name="Yanf M."/>
            <person name="Daum C."/>
            <person name="Ng V."/>
            <person name="Clum A."/>
            <person name="Ohm R."/>
            <person name="Martin F."/>
            <person name="Silar P."/>
            <person name="Natvig D."/>
            <person name="Lalanne C."/>
            <person name="Gautier V."/>
            <person name="Ament-Velasquez S.L."/>
            <person name="Kruys A."/>
            <person name="Hutchinson M.I."/>
            <person name="Powell A.J."/>
            <person name="Barry K."/>
            <person name="Miller A.N."/>
            <person name="Grigoriev I.V."/>
            <person name="Debuchy R."/>
            <person name="Gladieux P."/>
            <person name="Thoren M.H."/>
            <person name="Johannesson H."/>
        </authorList>
    </citation>
    <scope>NUCLEOTIDE SEQUENCE</scope>
    <source>
        <strain evidence="11">CBS 315.58</strain>
    </source>
</reference>
<keyword evidence="6 9" id="KW-1133">Transmembrane helix</keyword>
<keyword evidence="4" id="KW-0547">Nucleotide-binding</keyword>
<evidence type="ECO:0000256" key="5">
    <source>
        <dbReference type="ARBA" id="ARBA00022840"/>
    </source>
</evidence>
<keyword evidence="3 9" id="KW-0812">Transmembrane</keyword>
<feature type="transmembrane region" description="Helical" evidence="9">
    <location>
        <begin position="969"/>
        <end position="987"/>
    </location>
</feature>
<dbReference type="Pfam" id="PF01061">
    <property type="entry name" value="ABC2_membrane"/>
    <property type="match status" value="1"/>
</dbReference>
<reference evidence="11" key="1">
    <citation type="journal article" date="2023" name="Mol. Phylogenet. Evol.">
        <title>Genome-scale phylogeny and comparative genomics of the fungal order Sordariales.</title>
        <authorList>
            <person name="Hensen N."/>
            <person name="Bonometti L."/>
            <person name="Westerberg I."/>
            <person name="Brannstrom I.O."/>
            <person name="Guillou S."/>
            <person name="Cros-Aarteil S."/>
            <person name="Calhoun S."/>
            <person name="Haridas S."/>
            <person name="Kuo A."/>
            <person name="Mondo S."/>
            <person name="Pangilinan J."/>
            <person name="Riley R."/>
            <person name="LaButti K."/>
            <person name="Andreopoulos B."/>
            <person name="Lipzen A."/>
            <person name="Chen C."/>
            <person name="Yan M."/>
            <person name="Daum C."/>
            <person name="Ng V."/>
            <person name="Clum A."/>
            <person name="Steindorff A."/>
            <person name="Ohm R.A."/>
            <person name="Martin F."/>
            <person name="Silar P."/>
            <person name="Natvig D.O."/>
            <person name="Lalanne C."/>
            <person name="Gautier V."/>
            <person name="Ament-Velasquez S.L."/>
            <person name="Kruys A."/>
            <person name="Hutchinson M.I."/>
            <person name="Powell A.J."/>
            <person name="Barry K."/>
            <person name="Miller A.N."/>
            <person name="Grigoriev I.V."/>
            <person name="Debuchy R."/>
            <person name="Gladieux P."/>
            <person name="Hiltunen Thoren M."/>
            <person name="Johannesson H."/>
        </authorList>
    </citation>
    <scope>NUCLEOTIDE SEQUENCE</scope>
    <source>
        <strain evidence="11">CBS 315.58</strain>
    </source>
</reference>
<dbReference type="InterPro" id="IPR050352">
    <property type="entry name" value="ABCG_transporters"/>
</dbReference>
<evidence type="ECO:0000256" key="9">
    <source>
        <dbReference type="SAM" id="Phobius"/>
    </source>
</evidence>
<keyword evidence="12" id="KW-1185">Reference proteome</keyword>
<dbReference type="GO" id="GO:0140359">
    <property type="term" value="F:ABC-type transporter activity"/>
    <property type="evidence" value="ECO:0007669"/>
    <property type="project" value="InterPro"/>
</dbReference>
<dbReference type="PANTHER" id="PTHR48041">
    <property type="entry name" value="ABC TRANSPORTER G FAMILY MEMBER 28"/>
    <property type="match status" value="1"/>
</dbReference>
<accession>A0AAN7B012</accession>
<evidence type="ECO:0000313" key="12">
    <source>
        <dbReference type="Proteomes" id="UP001303160"/>
    </source>
</evidence>
<feature type="transmembrane region" description="Helical" evidence="9">
    <location>
        <begin position="866"/>
        <end position="886"/>
    </location>
</feature>
<comment type="caution">
    <text evidence="11">The sequence shown here is derived from an EMBL/GenBank/DDBJ whole genome shotgun (WGS) entry which is preliminary data.</text>
</comment>
<keyword evidence="5" id="KW-0067">ATP-binding</keyword>
<evidence type="ECO:0000256" key="6">
    <source>
        <dbReference type="ARBA" id="ARBA00022989"/>
    </source>
</evidence>
<evidence type="ECO:0000313" key="11">
    <source>
        <dbReference type="EMBL" id="KAK4203485.1"/>
    </source>
</evidence>
<dbReference type="Gene3D" id="3.40.50.300">
    <property type="entry name" value="P-loop containing nucleotide triphosphate hydrolases"/>
    <property type="match status" value="1"/>
</dbReference>
<dbReference type="InterPro" id="IPR027417">
    <property type="entry name" value="P-loop_NTPase"/>
</dbReference>
<feature type="region of interest" description="Disordered" evidence="8">
    <location>
        <begin position="1"/>
        <end position="46"/>
    </location>
</feature>
<name>A0AAN7B012_9PEZI</name>
<evidence type="ECO:0000256" key="8">
    <source>
        <dbReference type="SAM" id="MobiDB-lite"/>
    </source>
</evidence>
<keyword evidence="7 9" id="KW-0472">Membrane</keyword>
<dbReference type="FunFam" id="3.40.50.300:FF:000367">
    <property type="entry name" value="ABC transporter G family member 24"/>
    <property type="match status" value="1"/>
</dbReference>
<keyword evidence="2" id="KW-0813">Transport</keyword>
<evidence type="ECO:0000256" key="1">
    <source>
        <dbReference type="ARBA" id="ARBA00004141"/>
    </source>
</evidence>
<comment type="subcellular location">
    <subcellularLocation>
        <location evidence="1">Membrane</location>
        <topology evidence="1">Multi-pass membrane protein</topology>
    </subcellularLocation>
</comment>
<dbReference type="AlphaFoldDB" id="A0AAN7B012"/>
<dbReference type="InterPro" id="IPR003439">
    <property type="entry name" value="ABC_transporter-like_ATP-bd"/>
</dbReference>
<organism evidence="11 12">
    <name type="scientific">Triangularia verruculosa</name>
    <dbReference type="NCBI Taxonomy" id="2587418"/>
    <lineage>
        <taxon>Eukaryota</taxon>
        <taxon>Fungi</taxon>
        <taxon>Dikarya</taxon>
        <taxon>Ascomycota</taxon>
        <taxon>Pezizomycotina</taxon>
        <taxon>Sordariomycetes</taxon>
        <taxon>Sordariomycetidae</taxon>
        <taxon>Sordariales</taxon>
        <taxon>Podosporaceae</taxon>
        <taxon>Triangularia</taxon>
    </lineage>
</organism>
<dbReference type="SMART" id="SM00382">
    <property type="entry name" value="AAA"/>
    <property type="match status" value="1"/>
</dbReference>
<feature type="transmembrane region" description="Helical" evidence="9">
    <location>
        <begin position="1007"/>
        <end position="1026"/>
    </location>
</feature>